<dbReference type="SUPFAM" id="SSF100950">
    <property type="entry name" value="NagB/RpiA/CoA transferase-like"/>
    <property type="match status" value="1"/>
</dbReference>
<reference evidence="1 2" key="1">
    <citation type="journal article" date="2021" name="Mar. Drugs">
        <title>Genome Reduction and Secondary Metabolism of the Marine Sponge-Associated Cyanobacterium Leptothoe.</title>
        <authorList>
            <person name="Konstantinou D."/>
            <person name="Popin R.V."/>
            <person name="Fewer D.P."/>
            <person name="Sivonen K."/>
            <person name="Gkelis S."/>
        </authorList>
    </citation>
    <scope>NUCLEOTIDE SEQUENCE [LARGE SCALE GENOMIC DNA]</scope>
    <source>
        <strain evidence="1 2">TAU-MAC 1615</strain>
    </source>
</reference>
<dbReference type="Proteomes" id="UP001196661">
    <property type="component" value="Unassembled WGS sequence"/>
</dbReference>
<accession>A0ABS5Y3G2</accession>
<dbReference type="InterPro" id="IPR002698">
    <property type="entry name" value="FTHF_cligase"/>
</dbReference>
<keyword evidence="2" id="KW-1185">Reference proteome</keyword>
<dbReference type="PANTHER" id="PTHR13017">
    <property type="entry name" value="5-FORMYLTETRAHYDROFOLATE CYCLO-LIGASE-RELATED"/>
    <property type="match status" value="1"/>
</dbReference>
<dbReference type="Pfam" id="PF01812">
    <property type="entry name" value="5-FTHF_cyc-lig"/>
    <property type="match status" value="1"/>
</dbReference>
<comment type="caution">
    <text evidence="1">The sequence shown here is derived from an EMBL/GenBank/DDBJ whole genome shotgun (WGS) entry which is preliminary data.</text>
</comment>
<sequence>MVSVSWCGRHDGKDALRAQIWRTLTAHNATHRDPVGHIPNFVGAERAAERLAQTDLWQQAQVVKCNPDSPHAAVRLQALAAGKTLYMAVPRLARLQCFVELVAAELHGVSLGEAATMEGAMSHGKLVAFEAMQPIDVVVVGCVAVAMNGGRTGKGAGFADLELAMLRERGLVSATTPIVTTVHDLQVVAAADLPMQPHDWGLDLVVTPSRCLVTENHHPRPGGLDWSMIQPEQLETIPVLQMWSQLRH</sequence>
<name>A0ABS5Y3G2_9CYAN</name>
<gene>
    <name evidence="1" type="ORF">IXB28_09110</name>
</gene>
<protein>
    <submittedName>
        <fullName evidence="1">5-formyltetrahydrofolate cyclo-ligase</fullName>
    </submittedName>
</protein>
<dbReference type="EMBL" id="JADOER010000007">
    <property type="protein sequence ID" value="MBT9312362.1"/>
    <property type="molecule type" value="Genomic_DNA"/>
</dbReference>
<dbReference type="InterPro" id="IPR024185">
    <property type="entry name" value="FTHF_cligase-like_sf"/>
</dbReference>
<dbReference type="PANTHER" id="PTHR13017:SF0">
    <property type="entry name" value="METHENYLTETRAHYDROFOLATE SYNTHASE DOMAIN-CONTAINING PROTEIN"/>
    <property type="match status" value="1"/>
</dbReference>
<evidence type="ECO:0000313" key="2">
    <source>
        <dbReference type="Proteomes" id="UP001196661"/>
    </source>
</evidence>
<dbReference type="Gene3D" id="3.40.50.10420">
    <property type="entry name" value="NagB/RpiA/CoA transferase-like"/>
    <property type="match status" value="1"/>
</dbReference>
<dbReference type="RefSeq" id="WP_215618254.1">
    <property type="nucleotide sequence ID" value="NZ_JADOER010000007.1"/>
</dbReference>
<dbReference type="InterPro" id="IPR037171">
    <property type="entry name" value="NagB/RpiA_transferase-like"/>
</dbReference>
<evidence type="ECO:0000313" key="1">
    <source>
        <dbReference type="EMBL" id="MBT9312362.1"/>
    </source>
</evidence>
<organism evidence="1 2">
    <name type="scientific">Leptothoe kymatousa TAU-MAC 1615</name>
    <dbReference type="NCBI Taxonomy" id="2364775"/>
    <lineage>
        <taxon>Bacteria</taxon>
        <taxon>Bacillati</taxon>
        <taxon>Cyanobacteriota</taxon>
        <taxon>Cyanophyceae</taxon>
        <taxon>Nodosilineales</taxon>
        <taxon>Cymatolegaceae</taxon>
        <taxon>Leptothoe</taxon>
        <taxon>Leptothoe kymatousa</taxon>
    </lineage>
</organism>
<proteinExistence type="predicted"/>